<keyword evidence="17" id="KW-1185">Reference proteome</keyword>
<accession>A0A087MGY0</accession>
<dbReference type="STRING" id="1121014.N788_13650"/>
<dbReference type="GO" id="GO:0032153">
    <property type="term" value="C:cell division site"/>
    <property type="evidence" value="ECO:0007669"/>
    <property type="project" value="TreeGrafter"/>
</dbReference>
<evidence type="ECO:0000259" key="14">
    <source>
        <dbReference type="Pfam" id="PF02687"/>
    </source>
</evidence>
<evidence type="ECO:0000256" key="5">
    <source>
        <dbReference type="ARBA" id="ARBA00022475"/>
    </source>
</evidence>
<evidence type="ECO:0000256" key="8">
    <source>
        <dbReference type="ARBA" id="ARBA00022692"/>
    </source>
</evidence>
<evidence type="ECO:0000256" key="10">
    <source>
        <dbReference type="ARBA" id="ARBA00023136"/>
    </source>
</evidence>
<evidence type="ECO:0000256" key="6">
    <source>
        <dbReference type="ARBA" id="ARBA00022519"/>
    </source>
</evidence>
<evidence type="ECO:0000256" key="11">
    <source>
        <dbReference type="ARBA" id="ARBA00023306"/>
    </source>
</evidence>
<dbReference type="GO" id="GO:0005886">
    <property type="term" value="C:plasma membrane"/>
    <property type="evidence" value="ECO:0007669"/>
    <property type="project" value="UniProtKB-SubCell"/>
</dbReference>
<dbReference type="PANTHER" id="PTHR47755">
    <property type="entry name" value="CELL DIVISION PROTEIN FTSX"/>
    <property type="match status" value="1"/>
</dbReference>
<evidence type="ECO:0000313" key="17">
    <source>
        <dbReference type="Proteomes" id="UP000029085"/>
    </source>
</evidence>
<dbReference type="Pfam" id="PF18075">
    <property type="entry name" value="FtsX_ECD"/>
    <property type="match status" value="1"/>
</dbReference>
<feature type="domain" description="ABC3 transporter permease C-terminal" evidence="14">
    <location>
        <begin position="200"/>
        <end position="315"/>
    </location>
</feature>
<dbReference type="InterPro" id="IPR004513">
    <property type="entry name" value="FtsX"/>
</dbReference>
<feature type="transmembrane region" description="Helical" evidence="13">
    <location>
        <begin position="250"/>
        <end position="272"/>
    </location>
</feature>
<dbReference type="RefSeq" id="WP_084695999.1">
    <property type="nucleotide sequence ID" value="NZ_AVCJ01000024.1"/>
</dbReference>
<feature type="transmembrane region" description="Helical" evidence="13">
    <location>
        <begin position="49"/>
        <end position="72"/>
    </location>
</feature>
<keyword evidence="5 12" id="KW-1003">Cell membrane</keyword>
<dbReference type="InterPro" id="IPR003838">
    <property type="entry name" value="ABC3_permease_C"/>
</dbReference>
<keyword evidence="7 12" id="KW-0132">Cell division</keyword>
<evidence type="ECO:0000256" key="13">
    <source>
        <dbReference type="SAM" id="Phobius"/>
    </source>
</evidence>
<dbReference type="GO" id="GO:0051301">
    <property type="term" value="P:cell division"/>
    <property type="evidence" value="ECO:0007669"/>
    <property type="project" value="UniProtKB-KW"/>
</dbReference>
<dbReference type="PATRIC" id="fig|1121014.3.peg.1972"/>
<reference evidence="16 17" key="2">
    <citation type="journal article" date="2015" name="Stand. Genomic Sci.">
        <title>High quality draft genomic sequence of Arenimonas donghaensis DSM 18148(T).</title>
        <authorList>
            <person name="Chen F."/>
            <person name="Wang H."/>
            <person name="Cao Y."/>
            <person name="Li X."/>
            <person name="Wang G."/>
        </authorList>
    </citation>
    <scope>NUCLEOTIDE SEQUENCE [LARGE SCALE GENOMIC DNA]</scope>
    <source>
        <strain evidence="16 17">HO3-R19</strain>
    </source>
</reference>
<evidence type="ECO:0000259" key="15">
    <source>
        <dbReference type="Pfam" id="PF18075"/>
    </source>
</evidence>
<evidence type="ECO:0000256" key="3">
    <source>
        <dbReference type="ARBA" id="ARBA00011160"/>
    </source>
</evidence>
<organism evidence="16 17">
    <name type="scientific">Arenimonas donghaensis DSM 18148 = HO3-R19</name>
    <dbReference type="NCBI Taxonomy" id="1121014"/>
    <lineage>
        <taxon>Bacteria</taxon>
        <taxon>Pseudomonadati</taxon>
        <taxon>Pseudomonadota</taxon>
        <taxon>Gammaproteobacteria</taxon>
        <taxon>Lysobacterales</taxon>
        <taxon>Lysobacteraceae</taxon>
        <taxon>Arenimonas</taxon>
    </lineage>
</organism>
<dbReference type="InterPro" id="IPR040690">
    <property type="entry name" value="FtsX_ECD"/>
</dbReference>
<keyword evidence="11 12" id="KW-0131">Cell cycle</keyword>
<dbReference type="Pfam" id="PF02687">
    <property type="entry name" value="FtsX"/>
    <property type="match status" value="1"/>
</dbReference>
<dbReference type="EMBL" id="AVCJ01000024">
    <property type="protein sequence ID" value="KFL36133.1"/>
    <property type="molecule type" value="Genomic_DNA"/>
</dbReference>
<dbReference type="NCBIfam" id="TIGR00439">
    <property type="entry name" value="FtsX_Gneg"/>
    <property type="match status" value="1"/>
</dbReference>
<dbReference type="PIRSF" id="PIRSF003097">
    <property type="entry name" value="FtsX"/>
    <property type="match status" value="1"/>
</dbReference>
<evidence type="ECO:0000256" key="7">
    <source>
        <dbReference type="ARBA" id="ARBA00022618"/>
    </source>
</evidence>
<comment type="function">
    <text evidence="12">Part of the ABC transporter FtsEX involved in cellular division.</text>
</comment>
<sequence>MSAKSEGRGRPAAAERVKPGGVRGRLRAWREQHLHSLVSSLGRLLQRPVATSLTVGVMAVAIALPLGLALALGNLERFSGSVSESRDIGVFLAADVPGDRVETLSEELRARPDVVAVAVRTPEDGLAEFREMSDLAGALEVLEGNPLPYVLVVSPAGDDDGSALADVLRALPEAEVVQHDALWRQRLTAWLAFGERVVQVVAVLLGLGVLLVVGNTVRLDIGARSEEIAVLQHLGATDGFVRRPFLYLGAWYGLAAGMLALVLLAVAAILLQGRLTALVASYGSQFALSGPGWTGTGALLLGAAAMGWLGAWLATGHHLRRTRPTDV</sequence>
<comment type="subcellular location">
    <subcellularLocation>
        <location evidence="1">Cell inner membrane</location>
        <topology evidence="1">Multi-pass membrane protein</topology>
    </subcellularLocation>
</comment>
<reference evidence="17" key="1">
    <citation type="submission" date="2013-08" db="EMBL/GenBank/DDBJ databases">
        <title>Genome sequencing of Arenimonas donghaensis.</title>
        <authorList>
            <person name="Chen F."/>
            <person name="Wang G."/>
        </authorList>
    </citation>
    <scope>NUCLEOTIDE SEQUENCE [LARGE SCALE GENOMIC DNA]</scope>
    <source>
        <strain evidence="17">HO3-R19</strain>
    </source>
</reference>
<evidence type="ECO:0000256" key="2">
    <source>
        <dbReference type="ARBA" id="ARBA00007379"/>
    </source>
</evidence>
<keyword evidence="8 13" id="KW-0812">Transmembrane</keyword>
<evidence type="ECO:0000313" key="16">
    <source>
        <dbReference type="EMBL" id="KFL36133.1"/>
    </source>
</evidence>
<keyword evidence="9 13" id="KW-1133">Transmembrane helix</keyword>
<evidence type="ECO:0000256" key="9">
    <source>
        <dbReference type="ARBA" id="ARBA00022989"/>
    </source>
</evidence>
<keyword evidence="10 12" id="KW-0472">Membrane</keyword>
<keyword evidence="6 12" id="KW-0997">Cell inner membrane</keyword>
<dbReference type="PANTHER" id="PTHR47755:SF1">
    <property type="entry name" value="CELL DIVISION PROTEIN FTSX"/>
    <property type="match status" value="1"/>
</dbReference>
<dbReference type="Proteomes" id="UP000029085">
    <property type="component" value="Unassembled WGS sequence"/>
</dbReference>
<dbReference type="AlphaFoldDB" id="A0A087MGY0"/>
<comment type="caution">
    <text evidence="16">The sequence shown here is derived from an EMBL/GenBank/DDBJ whole genome shotgun (WGS) entry which is preliminary data.</text>
</comment>
<dbReference type="OrthoDB" id="9813411at2"/>
<evidence type="ECO:0000256" key="1">
    <source>
        <dbReference type="ARBA" id="ARBA00004429"/>
    </source>
</evidence>
<gene>
    <name evidence="16" type="ORF">N788_13650</name>
</gene>
<dbReference type="Gene3D" id="3.30.70.3040">
    <property type="match status" value="1"/>
</dbReference>
<evidence type="ECO:0000256" key="4">
    <source>
        <dbReference type="ARBA" id="ARBA00021907"/>
    </source>
</evidence>
<comment type="similarity">
    <text evidence="2 12">Belongs to the ABC-4 integral membrane protein family. FtsX subfamily.</text>
</comment>
<comment type="subunit">
    <text evidence="3">Forms a membrane-associated complex with FtsE.</text>
</comment>
<evidence type="ECO:0000256" key="12">
    <source>
        <dbReference type="PIRNR" id="PIRNR003097"/>
    </source>
</evidence>
<dbReference type="InterPro" id="IPR047590">
    <property type="entry name" value="FtsX_proteobact-type"/>
</dbReference>
<name>A0A087MGY0_9GAMM</name>
<feature type="transmembrane region" description="Helical" evidence="13">
    <location>
        <begin position="292"/>
        <end position="314"/>
    </location>
</feature>
<feature type="transmembrane region" description="Helical" evidence="13">
    <location>
        <begin position="197"/>
        <end position="217"/>
    </location>
</feature>
<feature type="domain" description="FtsX extracellular" evidence="15">
    <location>
        <begin position="88"/>
        <end position="175"/>
    </location>
</feature>
<protein>
    <recommendedName>
        <fullName evidence="4 12">Cell division protein FtsX</fullName>
    </recommendedName>
</protein>
<proteinExistence type="inferred from homology"/>